<evidence type="ECO:0000256" key="1">
    <source>
        <dbReference type="ARBA" id="ARBA00022490"/>
    </source>
</evidence>
<evidence type="ECO:0000256" key="4">
    <source>
        <dbReference type="ARBA" id="ARBA00022741"/>
    </source>
</evidence>
<dbReference type="UniPathway" id="UPA00219"/>
<keyword evidence="8 10" id="KW-0131">Cell cycle</keyword>
<keyword evidence="7 10" id="KW-0573">Peptidoglycan synthesis</keyword>
<proteinExistence type="inferred from homology"/>
<protein>
    <recommendedName>
        <fullName evidence="10 11">UDP-N-acetylmuramoyl-tripeptide--D-alanyl-D-alanine ligase</fullName>
        <ecNumber evidence="10 11">6.3.2.10</ecNumber>
    </recommendedName>
    <alternativeName>
        <fullName evidence="10">D-alanyl-D-alanine-adding enzyme</fullName>
    </alternativeName>
</protein>
<comment type="pathway">
    <text evidence="10 11">Cell wall biogenesis; peptidoglycan biosynthesis.</text>
</comment>
<keyword evidence="5 10" id="KW-0067">ATP-binding</keyword>
<evidence type="ECO:0000256" key="5">
    <source>
        <dbReference type="ARBA" id="ARBA00022840"/>
    </source>
</evidence>
<dbReference type="Gene3D" id="3.90.190.20">
    <property type="entry name" value="Mur ligase, C-terminal domain"/>
    <property type="match status" value="1"/>
</dbReference>
<dbReference type="PANTHER" id="PTHR43024:SF1">
    <property type="entry name" value="UDP-N-ACETYLMURAMOYL-TRIPEPTIDE--D-ALANYL-D-ALANINE LIGASE"/>
    <property type="match status" value="1"/>
</dbReference>
<dbReference type="InterPro" id="IPR013221">
    <property type="entry name" value="Mur_ligase_cen"/>
</dbReference>
<dbReference type="Gene3D" id="3.40.1190.10">
    <property type="entry name" value="Mur-like, catalytic domain"/>
    <property type="match status" value="1"/>
</dbReference>
<dbReference type="InterPro" id="IPR036565">
    <property type="entry name" value="Mur-like_cat_sf"/>
</dbReference>
<comment type="function">
    <text evidence="10 11">Involved in cell wall formation. Catalyzes the final step in the synthesis of UDP-N-acetylmuramoyl-pentapeptide, the precursor of murein.</text>
</comment>
<evidence type="ECO:0000313" key="15">
    <source>
        <dbReference type="EMBL" id="SFN02773.1"/>
    </source>
</evidence>
<evidence type="ECO:0000256" key="11">
    <source>
        <dbReference type="RuleBase" id="RU004136"/>
    </source>
</evidence>
<dbReference type="GO" id="GO:0005737">
    <property type="term" value="C:cytoplasm"/>
    <property type="evidence" value="ECO:0007669"/>
    <property type="project" value="UniProtKB-SubCell"/>
</dbReference>
<reference evidence="16" key="1">
    <citation type="submission" date="2016-10" db="EMBL/GenBank/DDBJ databases">
        <authorList>
            <person name="Varghese N."/>
            <person name="Submissions S."/>
        </authorList>
    </citation>
    <scope>NUCLEOTIDE SEQUENCE [LARGE SCALE GENOMIC DNA]</scope>
    <source>
        <strain evidence="16">DSM 6150</strain>
    </source>
</reference>
<dbReference type="GO" id="GO:0005524">
    <property type="term" value="F:ATP binding"/>
    <property type="evidence" value="ECO:0007669"/>
    <property type="project" value="UniProtKB-UniRule"/>
</dbReference>
<evidence type="ECO:0000259" key="12">
    <source>
        <dbReference type="Pfam" id="PF01225"/>
    </source>
</evidence>
<dbReference type="PANTHER" id="PTHR43024">
    <property type="entry name" value="UDP-N-ACETYLMURAMOYL-TRIPEPTIDE--D-ALANYL-D-ALANINE LIGASE"/>
    <property type="match status" value="1"/>
</dbReference>
<dbReference type="GO" id="GO:0051301">
    <property type="term" value="P:cell division"/>
    <property type="evidence" value="ECO:0007669"/>
    <property type="project" value="UniProtKB-KW"/>
</dbReference>
<feature type="domain" description="Mur ligase C-terminal" evidence="13">
    <location>
        <begin position="315"/>
        <end position="433"/>
    </location>
</feature>
<dbReference type="SUPFAM" id="SSF63418">
    <property type="entry name" value="MurE/MurF N-terminal domain"/>
    <property type="match status" value="1"/>
</dbReference>
<dbReference type="Pfam" id="PF02875">
    <property type="entry name" value="Mur_ligase_C"/>
    <property type="match status" value="1"/>
</dbReference>
<dbReference type="EMBL" id="FOVE01000002">
    <property type="protein sequence ID" value="SFN02773.1"/>
    <property type="molecule type" value="Genomic_DNA"/>
</dbReference>
<dbReference type="InterPro" id="IPR005863">
    <property type="entry name" value="UDP-N-AcMur_synth"/>
</dbReference>
<evidence type="ECO:0000256" key="9">
    <source>
        <dbReference type="ARBA" id="ARBA00023316"/>
    </source>
</evidence>
<dbReference type="GO" id="GO:0071555">
    <property type="term" value="P:cell wall organization"/>
    <property type="evidence" value="ECO:0007669"/>
    <property type="project" value="UniProtKB-KW"/>
</dbReference>
<dbReference type="InterPro" id="IPR004101">
    <property type="entry name" value="Mur_ligase_C"/>
</dbReference>
<dbReference type="InterPro" id="IPR036615">
    <property type="entry name" value="Mur_ligase_C_dom_sf"/>
</dbReference>
<feature type="binding site" evidence="10">
    <location>
        <begin position="106"/>
        <end position="112"/>
    </location>
    <ligand>
        <name>ATP</name>
        <dbReference type="ChEBI" id="CHEBI:30616"/>
    </ligand>
</feature>
<keyword evidence="9 10" id="KW-0961">Cell wall biogenesis/degradation</keyword>
<dbReference type="Pfam" id="PF01225">
    <property type="entry name" value="Mur_ligase"/>
    <property type="match status" value="1"/>
</dbReference>
<feature type="domain" description="Mur ligase central" evidence="14">
    <location>
        <begin position="104"/>
        <end position="293"/>
    </location>
</feature>
<dbReference type="SUPFAM" id="SSF53244">
    <property type="entry name" value="MurD-like peptide ligases, peptide-binding domain"/>
    <property type="match status" value="1"/>
</dbReference>
<gene>
    <name evidence="10" type="primary">murF</name>
    <name evidence="15" type="ORF">SAMN05660284_00293</name>
</gene>
<accession>A0A1I4VNU2</accession>
<keyword evidence="1 10" id="KW-0963">Cytoplasm</keyword>
<comment type="similarity">
    <text evidence="10">Belongs to the MurCDEF family. MurF subfamily.</text>
</comment>
<dbReference type="GO" id="GO:0008360">
    <property type="term" value="P:regulation of cell shape"/>
    <property type="evidence" value="ECO:0007669"/>
    <property type="project" value="UniProtKB-KW"/>
</dbReference>
<dbReference type="NCBIfam" id="TIGR01143">
    <property type="entry name" value="murF"/>
    <property type="match status" value="1"/>
</dbReference>
<dbReference type="Gene3D" id="3.40.1390.10">
    <property type="entry name" value="MurE/MurF, N-terminal domain"/>
    <property type="match status" value="1"/>
</dbReference>
<dbReference type="AlphaFoldDB" id="A0A1I4VNU2"/>
<evidence type="ECO:0000259" key="14">
    <source>
        <dbReference type="Pfam" id="PF08245"/>
    </source>
</evidence>
<sequence>MMLSLRDAAMAMKGELAGDGSRTVARVTTDSRDVQPGDLFFALKGEHFDGHAFVEQALKDGAVAAVVSEPGPGARIVVQDTLQALGELAASWRQRFANVRVIGVTGSNGKTTAKEMIAAILATHAGAECVHATRGNLNNHIGLPLTLLGMREGCRFVVAEMGMNHFGEIAYLTRIARPDVALITNAGQAHLEMLGSVEGVARAKGEIYEGLAEQGCAVINADDAQSPLWKQLAGNHRQIAFGLQSAEVGARELDAGEEGTRFVLTTPAGEASVALPVPGVHNVRNALAAAAVAQALNVPLATIAQALTGYRGVKGRLEAKRAFNGARLVDDTYNANPDSMKAAADVLSTANGKKILVLGDMGEVGADAPQRHAEIGAYAREKGIDALYAVGKHMAEAVRTFGAGRHFATHEALAAALRAELPANAVVLVKGSRFMQMERVVKLLQENN</sequence>
<evidence type="ECO:0000256" key="2">
    <source>
        <dbReference type="ARBA" id="ARBA00022598"/>
    </source>
</evidence>
<dbReference type="InterPro" id="IPR000713">
    <property type="entry name" value="Mur_ligase_N"/>
</dbReference>
<feature type="domain" description="Mur ligase N-terminal catalytic" evidence="12">
    <location>
        <begin position="24"/>
        <end position="91"/>
    </location>
</feature>
<dbReference type="SUPFAM" id="SSF53623">
    <property type="entry name" value="MurD-like peptide ligases, catalytic domain"/>
    <property type="match status" value="1"/>
</dbReference>
<keyword evidence="3 10" id="KW-0132">Cell division</keyword>
<dbReference type="HAMAP" id="MF_02019">
    <property type="entry name" value="MurF"/>
    <property type="match status" value="1"/>
</dbReference>
<evidence type="ECO:0000256" key="8">
    <source>
        <dbReference type="ARBA" id="ARBA00023306"/>
    </source>
</evidence>
<evidence type="ECO:0000256" key="6">
    <source>
        <dbReference type="ARBA" id="ARBA00022960"/>
    </source>
</evidence>
<dbReference type="GO" id="GO:0047480">
    <property type="term" value="F:UDP-N-acetylmuramoyl-tripeptide-D-alanyl-D-alanine ligase activity"/>
    <property type="evidence" value="ECO:0007669"/>
    <property type="project" value="UniProtKB-UniRule"/>
</dbReference>
<evidence type="ECO:0000256" key="10">
    <source>
        <dbReference type="HAMAP-Rule" id="MF_02019"/>
    </source>
</evidence>
<keyword evidence="2 10" id="KW-0436">Ligase</keyword>
<name>A0A1I4VNU2_9NEIS</name>
<dbReference type="GO" id="GO:0008766">
    <property type="term" value="F:UDP-N-acetylmuramoylalanyl-D-glutamyl-2,6-diaminopimelate-D-alanyl-D-alanine ligase activity"/>
    <property type="evidence" value="ECO:0007669"/>
    <property type="project" value="RHEA"/>
</dbReference>
<dbReference type="Pfam" id="PF08245">
    <property type="entry name" value="Mur_ligase_M"/>
    <property type="match status" value="1"/>
</dbReference>
<dbReference type="EC" id="6.3.2.10" evidence="10 11"/>
<dbReference type="InterPro" id="IPR051046">
    <property type="entry name" value="MurCDEF_CellWall_CoF430Synth"/>
</dbReference>
<evidence type="ECO:0000256" key="3">
    <source>
        <dbReference type="ARBA" id="ARBA00022618"/>
    </source>
</evidence>
<evidence type="ECO:0000313" key="16">
    <source>
        <dbReference type="Proteomes" id="UP000242869"/>
    </source>
</evidence>
<dbReference type="Proteomes" id="UP000242869">
    <property type="component" value="Unassembled WGS sequence"/>
</dbReference>
<keyword evidence="4 10" id="KW-0547">Nucleotide-binding</keyword>
<keyword evidence="16" id="KW-1185">Reference proteome</keyword>
<keyword evidence="6 10" id="KW-0133">Cell shape</keyword>
<evidence type="ECO:0000256" key="7">
    <source>
        <dbReference type="ARBA" id="ARBA00022984"/>
    </source>
</evidence>
<dbReference type="InterPro" id="IPR035911">
    <property type="entry name" value="MurE/MurF_N"/>
</dbReference>
<dbReference type="GO" id="GO:0009252">
    <property type="term" value="P:peptidoglycan biosynthetic process"/>
    <property type="evidence" value="ECO:0007669"/>
    <property type="project" value="UniProtKB-UniRule"/>
</dbReference>
<comment type="subcellular location">
    <subcellularLocation>
        <location evidence="10 11">Cytoplasm</location>
    </subcellularLocation>
</comment>
<organism evidence="15 16">
    <name type="scientific">Formivibrio citricus</name>
    <dbReference type="NCBI Taxonomy" id="83765"/>
    <lineage>
        <taxon>Bacteria</taxon>
        <taxon>Pseudomonadati</taxon>
        <taxon>Pseudomonadota</taxon>
        <taxon>Betaproteobacteria</taxon>
        <taxon>Neisseriales</taxon>
        <taxon>Chitinibacteraceae</taxon>
        <taxon>Formivibrio</taxon>
    </lineage>
</organism>
<evidence type="ECO:0000259" key="13">
    <source>
        <dbReference type="Pfam" id="PF02875"/>
    </source>
</evidence>
<comment type="catalytic activity">
    <reaction evidence="10 11">
        <text>D-alanyl-D-alanine + UDP-N-acetyl-alpha-D-muramoyl-L-alanyl-gamma-D-glutamyl-meso-2,6-diaminopimelate + ATP = UDP-N-acetyl-alpha-D-muramoyl-L-alanyl-gamma-D-glutamyl-meso-2,6-diaminopimeloyl-D-alanyl-D-alanine + ADP + phosphate + H(+)</text>
        <dbReference type="Rhea" id="RHEA:28374"/>
        <dbReference type="ChEBI" id="CHEBI:15378"/>
        <dbReference type="ChEBI" id="CHEBI:30616"/>
        <dbReference type="ChEBI" id="CHEBI:43474"/>
        <dbReference type="ChEBI" id="CHEBI:57822"/>
        <dbReference type="ChEBI" id="CHEBI:61386"/>
        <dbReference type="ChEBI" id="CHEBI:83905"/>
        <dbReference type="ChEBI" id="CHEBI:456216"/>
        <dbReference type="EC" id="6.3.2.10"/>
    </reaction>
</comment>
<dbReference type="STRING" id="83765.SAMN05660284_00293"/>